<gene>
    <name evidence="2" type="ORF">R1flu_006709</name>
</gene>
<protein>
    <submittedName>
        <fullName evidence="2">Uncharacterized protein</fullName>
    </submittedName>
</protein>
<dbReference type="EMBL" id="JBHFFA010000003">
    <property type="protein sequence ID" value="KAL2635230.1"/>
    <property type="molecule type" value="Genomic_DNA"/>
</dbReference>
<feature type="region of interest" description="Disordered" evidence="1">
    <location>
        <begin position="1"/>
        <end position="30"/>
    </location>
</feature>
<evidence type="ECO:0000313" key="3">
    <source>
        <dbReference type="Proteomes" id="UP001605036"/>
    </source>
</evidence>
<proteinExistence type="predicted"/>
<feature type="compositionally biased region" description="Acidic residues" evidence="1">
    <location>
        <begin position="118"/>
        <end position="134"/>
    </location>
</feature>
<name>A0ABD1YXM3_9MARC</name>
<comment type="caution">
    <text evidence="2">The sequence shown here is derived from an EMBL/GenBank/DDBJ whole genome shotgun (WGS) entry which is preliminary data.</text>
</comment>
<dbReference type="Proteomes" id="UP001605036">
    <property type="component" value="Unassembled WGS sequence"/>
</dbReference>
<feature type="compositionally biased region" description="Basic and acidic residues" evidence="1">
    <location>
        <begin position="137"/>
        <end position="149"/>
    </location>
</feature>
<evidence type="ECO:0000313" key="2">
    <source>
        <dbReference type="EMBL" id="KAL2635230.1"/>
    </source>
</evidence>
<feature type="compositionally biased region" description="Basic and acidic residues" evidence="1">
    <location>
        <begin position="10"/>
        <end position="20"/>
    </location>
</feature>
<sequence length="149" mass="16374">MWSRVASSSKKMDCRTEETRPQASETEEPAHGTIVKTSIVKSTLYQEILLAICSEVEAQLTNVVRATTLEEQKSMIVSAASNIKNAKTLLSSTIEELSCAAGNLEEMRKKLEIMFEISTDDSEDDSVDSLESGESDVNSHGESDTQPRK</sequence>
<reference evidence="2 3" key="1">
    <citation type="submission" date="2024-09" db="EMBL/GenBank/DDBJ databases">
        <title>Chromosome-scale assembly of Riccia fluitans.</title>
        <authorList>
            <person name="Paukszto L."/>
            <person name="Sawicki J."/>
            <person name="Karawczyk K."/>
            <person name="Piernik-Szablinska J."/>
            <person name="Szczecinska M."/>
            <person name="Mazdziarz M."/>
        </authorList>
    </citation>
    <scope>NUCLEOTIDE SEQUENCE [LARGE SCALE GENOMIC DNA]</scope>
    <source>
        <strain evidence="2">Rf_01</strain>
        <tissue evidence="2">Aerial parts of the thallus</tissue>
    </source>
</reference>
<dbReference type="AlphaFoldDB" id="A0ABD1YXM3"/>
<feature type="region of interest" description="Disordered" evidence="1">
    <location>
        <begin position="118"/>
        <end position="149"/>
    </location>
</feature>
<accession>A0ABD1YXM3</accession>
<keyword evidence="3" id="KW-1185">Reference proteome</keyword>
<organism evidence="2 3">
    <name type="scientific">Riccia fluitans</name>
    <dbReference type="NCBI Taxonomy" id="41844"/>
    <lineage>
        <taxon>Eukaryota</taxon>
        <taxon>Viridiplantae</taxon>
        <taxon>Streptophyta</taxon>
        <taxon>Embryophyta</taxon>
        <taxon>Marchantiophyta</taxon>
        <taxon>Marchantiopsida</taxon>
        <taxon>Marchantiidae</taxon>
        <taxon>Marchantiales</taxon>
        <taxon>Ricciaceae</taxon>
        <taxon>Riccia</taxon>
    </lineage>
</organism>
<evidence type="ECO:0000256" key="1">
    <source>
        <dbReference type="SAM" id="MobiDB-lite"/>
    </source>
</evidence>